<dbReference type="InterPro" id="IPR000914">
    <property type="entry name" value="SBP_5_dom"/>
</dbReference>
<keyword evidence="3" id="KW-1185">Reference proteome</keyword>
<dbReference type="PANTHER" id="PTHR30290">
    <property type="entry name" value="PERIPLASMIC BINDING COMPONENT OF ABC TRANSPORTER"/>
    <property type="match status" value="1"/>
</dbReference>
<name>A0ABX8YZC9_9BACT</name>
<dbReference type="InterPro" id="IPR039424">
    <property type="entry name" value="SBP_5"/>
</dbReference>
<sequence length="557" mass="64361">MKYFALFILIITATFFFFCRTKPIKTIGTLRLNMKADPKSMDPRKGGDTCSMQMHSLFFEGLVKMYPDQSFKLAQAKSYKISDDRLTYTFILKDTVWSNGTPVTAYDFEQSWKDILDPHFPSLRSQMFSPIKNADAAKKGLVSLDEVGIKAIDTKTLVISLERPIPYFLKLLSFCGFSPVSIKNDRKNPNWPYKAGPVFLCNGPYVLEEWVPGNKIIAVRNPNYRETKDLYSEKIIFNIIENDAVTLEMFEKGLVDIIGDALTDIPIESIPTLEKKWTISCEPNNCTVLISINTDKPPFNHPKIRKAFSIAINRQELIGLYGRNVKKNITTESINIAYQAACSATNLVLPCLKENRCSSFFQDNDETQARILLEEGLNELGITKEAFDSVVLYYSNYPAERSTLVQVIQQQWLKALGILIKLECLDFKIMLDRLFNKDYSLSFLCRQAVYPDPMSILEKYKYKEHAMNFSNWEHPEFIQLLDRSYYEQEDQRLLTLEEAERLLLNEMPVIPLYHQDYVYIINPRLPFSIPVWWGDRMLLPMSSKACKVQKENKNSFL</sequence>
<dbReference type="PANTHER" id="PTHR30290:SF83">
    <property type="entry name" value="ABC TRANSPORTER SUBSTRATE-BINDING PROTEIN"/>
    <property type="match status" value="1"/>
</dbReference>
<evidence type="ECO:0000313" key="3">
    <source>
        <dbReference type="Proteomes" id="UP000822862"/>
    </source>
</evidence>
<organism evidence="2 3">
    <name type="scientific">Candidatus Rhabdochlamydia porcellionis</name>
    <dbReference type="NCBI Taxonomy" id="225148"/>
    <lineage>
        <taxon>Bacteria</taxon>
        <taxon>Pseudomonadati</taxon>
        <taxon>Chlamydiota</taxon>
        <taxon>Chlamydiia</taxon>
        <taxon>Parachlamydiales</taxon>
        <taxon>Candidatus Rhabdochlamydiaceae</taxon>
        <taxon>Candidatus Rhabdochlamydia</taxon>
    </lineage>
</organism>
<accession>A0ABX8YZC9</accession>
<reference evidence="2 3" key="1">
    <citation type="submission" date="2021-05" db="EMBL/GenBank/DDBJ databases">
        <title>Ecology and evolution of chlamydial symbionts of arthropods.</title>
        <authorList>
            <person name="Halter T."/>
            <person name="Sixt B.S."/>
            <person name="Toenshoff E.R."/>
            <person name="Koestlbacher S."/>
            <person name="Schulz F."/>
            <person name="Kostanjsek R."/>
            <person name="Collingro A."/>
            <person name="Hendrickx F."/>
            <person name="Horn M."/>
        </authorList>
    </citation>
    <scope>NUCLEOTIDE SEQUENCE [LARGE SCALE GENOMIC DNA]</scope>
    <source>
        <strain evidence="2 3">15C</strain>
    </source>
</reference>
<evidence type="ECO:0000313" key="2">
    <source>
        <dbReference type="EMBL" id="QZA58684.1"/>
    </source>
</evidence>
<proteinExistence type="predicted"/>
<dbReference type="PIRSF" id="PIRSF002741">
    <property type="entry name" value="MppA"/>
    <property type="match status" value="1"/>
</dbReference>
<dbReference type="Pfam" id="PF00496">
    <property type="entry name" value="SBP_bac_5"/>
    <property type="match status" value="1"/>
</dbReference>
<dbReference type="CDD" id="cd08504">
    <property type="entry name" value="PBP2_OppA"/>
    <property type="match status" value="1"/>
</dbReference>
<protein>
    <submittedName>
        <fullName evidence="2">Oligopeptide-binding protein OppA</fullName>
    </submittedName>
</protein>
<dbReference type="Proteomes" id="UP000822862">
    <property type="component" value="Chromosome"/>
</dbReference>
<dbReference type="Gene3D" id="3.40.190.10">
    <property type="entry name" value="Periplasmic binding protein-like II"/>
    <property type="match status" value="1"/>
</dbReference>
<dbReference type="InterPro" id="IPR030678">
    <property type="entry name" value="Peptide/Ni-bd"/>
</dbReference>
<dbReference type="Gene3D" id="3.90.76.10">
    <property type="entry name" value="Dipeptide-binding Protein, Domain 1"/>
    <property type="match status" value="1"/>
</dbReference>
<evidence type="ECO:0000259" key="1">
    <source>
        <dbReference type="Pfam" id="PF00496"/>
    </source>
</evidence>
<dbReference type="RefSeq" id="WP_194845724.1">
    <property type="nucleotide sequence ID" value="NZ_CP075585.1"/>
</dbReference>
<feature type="domain" description="Solute-binding protein family 5" evidence="1">
    <location>
        <begin position="74"/>
        <end position="465"/>
    </location>
</feature>
<dbReference type="Gene3D" id="3.10.105.10">
    <property type="entry name" value="Dipeptide-binding Protein, Domain 3"/>
    <property type="match status" value="1"/>
</dbReference>
<dbReference type="EMBL" id="CP075585">
    <property type="protein sequence ID" value="QZA58684.1"/>
    <property type="molecule type" value="Genomic_DNA"/>
</dbReference>
<dbReference type="SUPFAM" id="SSF53850">
    <property type="entry name" value="Periplasmic binding protein-like II"/>
    <property type="match status" value="1"/>
</dbReference>
<gene>
    <name evidence="2" type="ORF">RHAB15C_0000562</name>
</gene>